<organism evidence="2 3">
    <name type="scientific">Roseateles violae</name>
    <dbReference type="NCBI Taxonomy" id="3058042"/>
    <lineage>
        <taxon>Bacteria</taxon>
        <taxon>Pseudomonadati</taxon>
        <taxon>Pseudomonadota</taxon>
        <taxon>Betaproteobacteria</taxon>
        <taxon>Burkholderiales</taxon>
        <taxon>Sphaerotilaceae</taxon>
        <taxon>Roseateles</taxon>
    </lineage>
</organism>
<dbReference type="Proteomes" id="UP001228044">
    <property type="component" value="Unassembled WGS sequence"/>
</dbReference>
<dbReference type="GO" id="GO:0016757">
    <property type="term" value="F:glycosyltransferase activity"/>
    <property type="evidence" value="ECO:0007669"/>
    <property type="project" value="UniProtKB-KW"/>
</dbReference>
<evidence type="ECO:0000313" key="2">
    <source>
        <dbReference type="EMBL" id="MDN3920947.1"/>
    </source>
</evidence>
<dbReference type="EC" id="2.4.-.-" evidence="2"/>
<keyword evidence="3" id="KW-1185">Reference proteome</keyword>
<reference evidence="2 3" key="1">
    <citation type="submission" date="2023-06" db="EMBL/GenBank/DDBJ databases">
        <title>Pelomonas sp. PFR6 16S ribosomal RNA gene Genome sequencing and assembly.</title>
        <authorList>
            <person name="Woo H."/>
        </authorList>
    </citation>
    <scope>NUCLEOTIDE SEQUENCE [LARGE SCALE GENOMIC DNA]</scope>
    <source>
        <strain evidence="2 3">PFR6</strain>
    </source>
</reference>
<dbReference type="PANTHER" id="PTHR22916">
    <property type="entry name" value="GLYCOSYLTRANSFERASE"/>
    <property type="match status" value="1"/>
</dbReference>
<dbReference type="InterPro" id="IPR001173">
    <property type="entry name" value="Glyco_trans_2-like"/>
</dbReference>
<protein>
    <submittedName>
        <fullName evidence="2">Glycosyltransferase family 2 protein</fullName>
        <ecNumber evidence="2">2.4.-.-</ecNumber>
    </submittedName>
</protein>
<sequence>MSLGTTPPLVSICVVTYNHAGFIEDCLERLARQITTFPYEVIVGVDPSTDGTADIVDAVAARHPGRFRVMHHSERLGAFGNFRHTHHAARGEFVAHMDGDDIAYPEKLQQQVTALLNDKAASLCGHVVDLIALDNSSLSAQFPTQAEPQQRLFLDDALTKGSLFVHSSFMYRRQFASHLFGSSPEVIDYFFLIGFLIHGHAINLSQPLGAYRITAGGLTLALGQRKRVALFMDAYEDLLTRKIGPKDLILATAMADCSKLLFSDRELRARFLRMVFAAKRLPNPFRVLAIRRAKRLHGKVLQQAFQAS</sequence>
<dbReference type="EMBL" id="JAUHHC010000003">
    <property type="protein sequence ID" value="MDN3920947.1"/>
    <property type="molecule type" value="Genomic_DNA"/>
</dbReference>
<accession>A0ABT8DRZ2</accession>
<dbReference type="Gene3D" id="3.90.550.10">
    <property type="entry name" value="Spore Coat Polysaccharide Biosynthesis Protein SpsA, Chain A"/>
    <property type="match status" value="1"/>
</dbReference>
<feature type="domain" description="Glycosyltransferase 2-like" evidence="1">
    <location>
        <begin position="11"/>
        <end position="179"/>
    </location>
</feature>
<keyword evidence="2" id="KW-0808">Transferase</keyword>
<evidence type="ECO:0000313" key="3">
    <source>
        <dbReference type="Proteomes" id="UP001228044"/>
    </source>
</evidence>
<dbReference type="RefSeq" id="WP_290359264.1">
    <property type="nucleotide sequence ID" value="NZ_JAUHHC010000003.1"/>
</dbReference>
<gene>
    <name evidence="2" type="ORF">QWJ38_11710</name>
</gene>
<proteinExistence type="predicted"/>
<dbReference type="Pfam" id="PF00535">
    <property type="entry name" value="Glycos_transf_2"/>
    <property type="match status" value="1"/>
</dbReference>
<dbReference type="CDD" id="cd00761">
    <property type="entry name" value="Glyco_tranf_GTA_type"/>
    <property type="match status" value="1"/>
</dbReference>
<comment type="caution">
    <text evidence="2">The sequence shown here is derived from an EMBL/GenBank/DDBJ whole genome shotgun (WGS) entry which is preliminary data.</text>
</comment>
<dbReference type="PANTHER" id="PTHR22916:SF71">
    <property type="entry name" value="GLYCOSYL TRANSFERASE"/>
    <property type="match status" value="1"/>
</dbReference>
<dbReference type="SUPFAM" id="SSF53448">
    <property type="entry name" value="Nucleotide-diphospho-sugar transferases"/>
    <property type="match status" value="1"/>
</dbReference>
<keyword evidence="2" id="KW-0328">Glycosyltransferase</keyword>
<name>A0ABT8DRZ2_9BURK</name>
<dbReference type="InterPro" id="IPR029044">
    <property type="entry name" value="Nucleotide-diphossugar_trans"/>
</dbReference>
<evidence type="ECO:0000259" key="1">
    <source>
        <dbReference type="Pfam" id="PF00535"/>
    </source>
</evidence>